<dbReference type="Pfam" id="PF14711">
    <property type="entry name" value="Nitr_red_bet_C"/>
    <property type="match status" value="1"/>
</dbReference>
<dbReference type="EC" id="1.7.5.1" evidence="4"/>
<accession>A0A291R8X3</accession>
<dbReference type="InterPro" id="IPR017896">
    <property type="entry name" value="4Fe4S_Fe-S-bd"/>
</dbReference>
<evidence type="ECO:0000313" key="19">
    <source>
        <dbReference type="EMBL" id="ATL63287.1"/>
    </source>
</evidence>
<dbReference type="NCBIfam" id="TIGR01660">
    <property type="entry name" value="narH"/>
    <property type="match status" value="1"/>
</dbReference>
<dbReference type="PANTHER" id="PTHR43518">
    <property type="entry name" value="NITRATE REDUCTASE BETA SUBUNIT"/>
    <property type="match status" value="1"/>
</dbReference>
<dbReference type="GO" id="GO:0042128">
    <property type="term" value="P:nitrate assimilation"/>
    <property type="evidence" value="ECO:0007669"/>
    <property type="project" value="UniProtKB-KW"/>
</dbReference>
<evidence type="ECO:0000256" key="9">
    <source>
        <dbReference type="ARBA" id="ARBA00022737"/>
    </source>
</evidence>
<dbReference type="GO" id="GO:0046872">
    <property type="term" value="F:metal ion binding"/>
    <property type="evidence" value="ECO:0007669"/>
    <property type="project" value="UniProtKB-KW"/>
</dbReference>
<name>A0A291R8X3_BACAM</name>
<evidence type="ECO:0000256" key="16">
    <source>
        <dbReference type="ARBA" id="ARBA00023291"/>
    </source>
</evidence>
<keyword evidence="14" id="KW-0534">Nitrate assimilation</keyword>
<evidence type="ECO:0000256" key="11">
    <source>
        <dbReference type="ARBA" id="ARBA00023002"/>
    </source>
</evidence>
<evidence type="ECO:0000256" key="8">
    <source>
        <dbReference type="ARBA" id="ARBA00022723"/>
    </source>
</evidence>
<evidence type="ECO:0000256" key="3">
    <source>
        <dbReference type="ARBA" id="ARBA00004202"/>
    </source>
</evidence>
<dbReference type="GO" id="GO:0009061">
    <property type="term" value="P:anaerobic respiration"/>
    <property type="evidence" value="ECO:0007669"/>
    <property type="project" value="TreeGrafter"/>
</dbReference>
<dbReference type="InterPro" id="IPR006547">
    <property type="entry name" value="NO3_Rdtase_bsu"/>
</dbReference>
<evidence type="ECO:0000256" key="4">
    <source>
        <dbReference type="ARBA" id="ARBA00012500"/>
    </source>
</evidence>
<comment type="cofactor">
    <cofactor evidence="2">
        <name>[4Fe-4S] cluster</name>
        <dbReference type="ChEBI" id="CHEBI:49883"/>
    </cofactor>
</comment>
<keyword evidence="8" id="KW-0479">Metal-binding</keyword>
<evidence type="ECO:0000256" key="10">
    <source>
        <dbReference type="ARBA" id="ARBA00022982"/>
    </source>
</evidence>
<evidence type="ECO:0000256" key="1">
    <source>
        <dbReference type="ARBA" id="ARBA00001927"/>
    </source>
</evidence>
<dbReference type="Pfam" id="PF13247">
    <property type="entry name" value="Fer4_11"/>
    <property type="match status" value="1"/>
</dbReference>
<evidence type="ECO:0000256" key="7">
    <source>
        <dbReference type="ARBA" id="ARBA00022485"/>
    </source>
</evidence>
<dbReference type="SUPFAM" id="SSF54862">
    <property type="entry name" value="4Fe-4S ferredoxins"/>
    <property type="match status" value="1"/>
</dbReference>
<keyword evidence="6" id="KW-1003">Cell membrane</keyword>
<sequence length="487" mass="55382">MKIKAQIGMVMNLDKCIGCHTCSVTCKNTWTNRSGAEYMYFNNVETKPGIGYPKQWEDQDKYKGGWTLKKGKLELKSGPKTNRLAGLFYNPNQPSIDDYYEPWNYDYETLTNSPQKKHQPVARPKSSLTGDFMNIEWGPNWEDDLAGGHITGLEDPNVQKMEESIKTEFDEVFMMYLPRICEHCINPACVSSCPSGAMYKREEDGIVLVDQNACRSWRYCVSSCPYKKVYFNWQTNKAEKCTLCFPRLEAGLPTICSETCVGRIRYLGVMLYDADKVEEAASVENEKDLYHSQLDVFLDPNDPEVAKLAKEQGIPAEWIEAAQQSPIYKMIIDWKIALPLHPEYRTLPMVWYIPPLSPIMNLFEGKGSRQTAEDIFPAIDQMRIPIDYLAQLLTAGDTDHIRSTLKKMSVMRQYMRAVQTNKSIDAALISGVGLTEQQIEDMYRLLAIAKYDDRFVIPSSHREEVSDLYAEQGSCGLSFSGGPGSCF</sequence>
<dbReference type="PANTHER" id="PTHR43518:SF1">
    <property type="entry name" value="RESPIRATORY NITRATE REDUCTASE 1 BETA CHAIN"/>
    <property type="match status" value="1"/>
</dbReference>
<evidence type="ECO:0000256" key="5">
    <source>
        <dbReference type="ARBA" id="ARBA00022448"/>
    </source>
</evidence>
<proteinExistence type="predicted"/>
<dbReference type="InterPro" id="IPR038262">
    <property type="entry name" value="Nitr_red_bet_C_sf"/>
</dbReference>
<dbReference type="GO" id="GO:0051539">
    <property type="term" value="F:4 iron, 4 sulfur cluster binding"/>
    <property type="evidence" value="ECO:0007669"/>
    <property type="project" value="UniProtKB-KW"/>
</dbReference>
<dbReference type="FunFam" id="1.10.3650.10:FF:000001">
    <property type="entry name" value="Respiratory nitrate reductase subunit beta"/>
    <property type="match status" value="1"/>
</dbReference>
<evidence type="ECO:0000256" key="6">
    <source>
        <dbReference type="ARBA" id="ARBA00022475"/>
    </source>
</evidence>
<evidence type="ECO:0000259" key="18">
    <source>
        <dbReference type="PROSITE" id="PS51379"/>
    </source>
</evidence>
<feature type="domain" description="4Fe-4S ferredoxin-type" evidence="18">
    <location>
        <begin position="172"/>
        <end position="203"/>
    </location>
</feature>
<keyword evidence="13" id="KW-0411">Iron-sulfur</keyword>
<dbReference type="GO" id="GO:0005886">
    <property type="term" value="C:plasma membrane"/>
    <property type="evidence" value="ECO:0007669"/>
    <property type="project" value="UniProtKB-SubCell"/>
</dbReference>
<evidence type="ECO:0000256" key="2">
    <source>
        <dbReference type="ARBA" id="ARBA00001966"/>
    </source>
</evidence>
<dbReference type="PROSITE" id="PS51379">
    <property type="entry name" value="4FE4S_FER_2"/>
    <property type="match status" value="3"/>
</dbReference>
<reference evidence="19" key="1">
    <citation type="submission" date="2016-11" db="EMBL/GenBank/DDBJ databases">
        <authorList>
            <person name="Jaros S."/>
            <person name="Januszkiewicz K."/>
            <person name="Wedrychowicz H."/>
        </authorList>
    </citation>
    <scope>NUCLEOTIDE SEQUENCE</scope>
    <source>
        <strain evidence="19">SYBC H47</strain>
    </source>
</reference>
<evidence type="ECO:0000256" key="14">
    <source>
        <dbReference type="ARBA" id="ARBA00023063"/>
    </source>
</evidence>
<dbReference type="Gene3D" id="1.10.3650.10">
    <property type="entry name" value="nitrate reductase domain like"/>
    <property type="match status" value="1"/>
</dbReference>
<dbReference type="FunFam" id="3.30.70.20:FF:000010">
    <property type="entry name" value="Respiratory nitrate reductase beta subunit"/>
    <property type="match status" value="1"/>
</dbReference>
<keyword evidence="16" id="KW-0003">3Fe-4S</keyword>
<feature type="domain" description="4Fe-4S ferredoxin-type" evidence="18">
    <location>
        <begin position="205"/>
        <end position="234"/>
    </location>
</feature>
<dbReference type="GO" id="GO:0009055">
    <property type="term" value="F:electron transfer activity"/>
    <property type="evidence" value="ECO:0007669"/>
    <property type="project" value="TreeGrafter"/>
</dbReference>
<keyword evidence="7" id="KW-0004">4Fe-4S</keyword>
<keyword evidence="12" id="KW-0408">Iron</keyword>
<dbReference type="InterPro" id="IPR029263">
    <property type="entry name" value="Nitr_red_bet_C"/>
</dbReference>
<comment type="catalytic activity">
    <reaction evidence="17">
        <text>nitrate + a quinol = a quinone + nitrite + H2O</text>
        <dbReference type="Rhea" id="RHEA:56144"/>
        <dbReference type="ChEBI" id="CHEBI:15377"/>
        <dbReference type="ChEBI" id="CHEBI:16301"/>
        <dbReference type="ChEBI" id="CHEBI:17632"/>
        <dbReference type="ChEBI" id="CHEBI:24646"/>
        <dbReference type="ChEBI" id="CHEBI:132124"/>
        <dbReference type="EC" id="1.7.5.1"/>
    </reaction>
</comment>
<comment type="subcellular location">
    <subcellularLocation>
        <location evidence="3">Cell membrane</location>
        <topology evidence="3">Peripheral membrane protein</topology>
    </subcellularLocation>
</comment>
<dbReference type="GO" id="GO:0160182">
    <property type="term" value="F:nitrate reductase (quinone) activity"/>
    <property type="evidence" value="ECO:0007669"/>
    <property type="project" value="UniProtKB-EC"/>
</dbReference>
<keyword evidence="11" id="KW-0560">Oxidoreductase</keyword>
<keyword evidence="10" id="KW-0249">Electron transport</keyword>
<keyword evidence="15" id="KW-0472">Membrane</keyword>
<evidence type="ECO:0000256" key="17">
    <source>
        <dbReference type="ARBA" id="ARBA00048294"/>
    </source>
</evidence>
<keyword evidence="9" id="KW-0677">Repeat</keyword>
<evidence type="ECO:0000256" key="15">
    <source>
        <dbReference type="ARBA" id="ARBA00023136"/>
    </source>
</evidence>
<evidence type="ECO:0000256" key="13">
    <source>
        <dbReference type="ARBA" id="ARBA00023014"/>
    </source>
</evidence>
<dbReference type="GO" id="GO:0051538">
    <property type="term" value="F:3 iron, 4 sulfur cluster binding"/>
    <property type="evidence" value="ECO:0007669"/>
    <property type="project" value="UniProtKB-KW"/>
</dbReference>
<comment type="cofactor">
    <cofactor evidence="1">
        <name>[3Fe-4S] cluster</name>
        <dbReference type="ChEBI" id="CHEBI:21137"/>
    </cofactor>
</comment>
<organism evidence="19">
    <name type="scientific">Bacillus amyloliquefaciens</name>
    <name type="common">Bacillus velezensis</name>
    <dbReference type="NCBI Taxonomy" id="1390"/>
    <lineage>
        <taxon>Bacteria</taxon>
        <taxon>Bacillati</taxon>
        <taxon>Bacillota</taxon>
        <taxon>Bacilli</taxon>
        <taxon>Bacillales</taxon>
        <taxon>Bacillaceae</taxon>
        <taxon>Bacillus</taxon>
        <taxon>Bacillus amyloliquefaciens group</taxon>
    </lineage>
</organism>
<evidence type="ECO:0000256" key="12">
    <source>
        <dbReference type="ARBA" id="ARBA00023004"/>
    </source>
</evidence>
<dbReference type="CDD" id="cd10557">
    <property type="entry name" value="NarH_beta-like"/>
    <property type="match status" value="1"/>
</dbReference>
<dbReference type="AlphaFoldDB" id="A0A291R8X3"/>
<dbReference type="EMBL" id="KY115178">
    <property type="protein sequence ID" value="ATL63287.1"/>
    <property type="molecule type" value="Genomic_DNA"/>
</dbReference>
<keyword evidence="5" id="KW-0813">Transport</keyword>
<dbReference type="Gene3D" id="3.30.70.20">
    <property type="match status" value="3"/>
</dbReference>
<protein>
    <recommendedName>
        <fullName evidence="4">nitrate reductase (quinone)</fullName>
        <ecNumber evidence="4">1.7.5.1</ecNumber>
    </recommendedName>
</protein>
<dbReference type="FunFam" id="3.30.70.20:FF:000008">
    <property type="entry name" value="Respiratory nitrate reductase beta subunit"/>
    <property type="match status" value="1"/>
</dbReference>
<dbReference type="GO" id="GO:0009325">
    <property type="term" value="C:nitrate reductase complex"/>
    <property type="evidence" value="ECO:0007669"/>
    <property type="project" value="InterPro"/>
</dbReference>
<feature type="domain" description="4Fe-4S ferredoxin-type" evidence="18">
    <location>
        <begin position="7"/>
        <end position="36"/>
    </location>
</feature>